<evidence type="ECO:0000256" key="2">
    <source>
        <dbReference type="ARBA" id="ARBA00005369"/>
    </source>
</evidence>
<dbReference type="SUPFAM" id="SSF53335">
    <property type="entry name" value="S-adenosyl-L-methionine-dependent methyltransferases"/>
    <property type="match status" value="1"/>
</dbReference>
<dbReference type="EC" id="2.1.1.77" evidence="3"/>
<keyword evidence="5" id="KW-0963">Cytoplasm</keyword>
<evidence type="ECO:0000256" key="10">
    <source>
        <dbReference type="ARBA" id="ARBA00031323"/>
    </source>
</evidence>
<keyword evidence="6 12" id="KW-0489">Methyltransferase</keyword>
<evidence type="ECO:0000256" key="11">
    <source>
        <dbReference type="ARBA" id="ARBA00031350"/>
    </source>
</evidence>
<dbReference type="GO" id="GO:0005737">
    <property type="term" value="C:cytoplasm"/>
    <property type="evidence" value="ECO:0007669"/>
    <property type="project" value="UniProtKB-SubCell"/>
</dbReference>
<evidence type="ECO:0000313" key="12">
    <source>
        <dbReference type="EMBL" id="SNR85946.1"/>
    </source>
</evidence>
<dbReference type="EMBL" id="FZOC01000003">
    <property type="protein sequence ID" value="SNR85946.1"/>
    <property type="molecule type" value="Genomic_DNA"/>
</dbReference>
<dbReference type="Pfam" id="PF01135">
    <property type="entry name" value="PCMT"/>
    <property type="match status" value="1"/>
</dbReference>
<dbReference type="GO" id="GO:0004719">
    <property type="term" value="F:protein-L-isoaspartate (D-aspartate) O-methyltransferase activity"/>
    <property type="evidence" value="ECO:0007669"/>
    <property type="project" value="UniProtKB-EC"/>
</dbReference>
<sequence length="274" mass="29989">MAGSLAQASSAPQSAWKPGTSWSFGTYREAMRQSGRASGLDEGGFAQVQARRAQALLDIEQYLKRRFGKADAEVLRAFRELPREYFHYNYQSGRAFASNAYEANPKPWAIGYGSALSDYLGQAYMTQLALPKAGETVLEIGTGSGFQSALLSRIVQDVYSIEIIKPLGSAVARIYSPLGLGNVHTRVGDGYYGWPEVKGGFDIIMVTCVARYVSPELLRQLKPGGRLIVPIGQPFKRGQVLYVFTKDASGRVHSRKDMGVFFIPMTGRIAQGKG</sequence>
<dbReference type="GO" id="GO:0032259">
    <property type="term" value="P:methylation"/>
    <property type="evidence" value="ECO:0007669"/>
    <property type="project" value="UniProtKB-KW"/>
</dbReference>
<evidence type="ECO:0000256" key="5">
    <source>
        <dbReference type="ARBA" id="ARBA00022490"/>
    </source>
</evidence>
<dbReference type="InterPro" id="IPR000682">
    <property type="entry name" value="PCMT"/>
</dbReference>
<evidence type="ECO:0000256" key="4">
    <source>
        <dbReference type="ARBA" id="ARBA00013346"/>
    </source>
</evidence>
<dbReference type="Proteomes" id="UP000198324">
    <property type="component" value="Unassembled WGS sequence"/>
</dbReference>
<evidence type="ECO:0000256" key="3">
    <source>
        <dbReference type="ARBA" id="ARBA00011890"/>
    </source>
</evidence>
<name>A0A238ZR75_9BACT</name>
<dbReference type="Gene3D" id="3.40.50.150">
    <property type="entry name" value="Vaccinia Virus protein VP39"/>
    <property type="match status" value="1"/>
</dbReference>
<dbReference type="InterPro" id="IPR029063">
    <property type="entry name" value="SAM-dependent_MTases_sf"/>
</dbReference>
<comment type="subcellular location">
    <subcellularLocation>
        <location evidence="1">Cytoplasm</location>
    </subcellularLocation>
</comment>
<dbReference type="PANTHER" id="PTHR11579">
    <property type="entry name" value="PROTEIN-L-ISOASPARTATE O-METHYLTRANSFERASE"/>
    <property type="match status" value="1"/>
</dbReference>
<proteinExistence type="inferred from homology"/>
<evidence type="ECO:0000256" key="1">
    <source>
        <dbReference type="ARBA" id="ARBA00004496"/>
    </source>
</evidence>
<keyword evidence="13" id="KW-1185">Reference proteome</keyword>
<keyword evidence="8" id="KW-0949">S-adenosyl-L-methionine</keyword>
<reference evidence="12 13" key="1">
    <citation type="submission" date="2017-06" db="EMBL/GenBank/DDBJ databases">
        <authorList>
            <person name="Kim H.J."/>
            <person name="Triplett B.A."/>
        </authorList>
    </citation>
    <scope>NUCLEOTIDE SEQUENCE [LARGE SCALE GENOMIC DNA]</scope>
    <source>
        <strain evidence="12 13">DSM 13116</strain>
    </source>
</reference>
<keyword evidence="7 12" id="KW-0808">Transferase</keyword>
<dbReference type="PANTHER" id="PTHR11579:SF0">
    <property type="entry name" value="PROTEIN-L-ISOASPARTATE(D-ASPARTATE) O-METHYLTRANSFERASE"/>
    <property type="match status" value="1"/>
</dbReference>
<evidence type="ECO:0000256" key="9">
    <source>
        <dbReference type="ARBA" id="ARBA00030757"/>
    </source>
</evidence>
<accession>A0A238ZR75</accession>
<evidence type="ECO:0000256" key="6">
    <source>
        <dbReference type="ARBA" id="ARBA00022603"/>
    </source>
</evidence>
<evidence type="ECO:0000256" key="7">
    <source>
        <dbReference type="ARBA" id="ARBA00022679"/>
    </source>
</evidence>
<evidence type="ECO:0000313" key="13">
    <source>
        <dbReference type="Proteomes" id="UP000198324"/>
    </source>
</evidence>
<dbReference type="AlphaFoldDB" id="A0A238ZR75"/>
<protein>
    <recommendedName>
        <fullName evidence="4">Protein-L-isoaspartate O-methyltransferase</fullName>
        <ecNumber evidence="3">2.1.1.77</ecNumber>
    </recommendedName>
    <alternativeName>
        <fullName evidence="11">L-isoaspartyl protein carboxyl methyltransferase</fullName>
    </alternativeName>
    <alternativeName>
        <fullName evidence="9">Protein L-isoaspartyl methyltransferase</fullName>
    </alternativeName>
    <alternativeName>
        <fullName evidence="10">Protein-beta-aspartate methyltransferase</fullName>
    </alternativeName>
</protein>
<dbReference type="CDD" id="cd02440">
    <property type="entry name" value="AdoMet_MTases"/>
    <property type="match status" value="1"/>
</dbReference>
<evidence type="ECO:0000256" key="8">
    <source>
        <dbReference type="ARBA" id="ARBA00022691"/>
    </source>
</evidence>
<organism evidence="12 13">
    <name type="scientific">Humidesulfovibrio mexicanus</name>
    <dbReference type="NCBI Taxonomy" id="147047"/>
    <lineage>
        <taxon>Bacteria</taxon>
        <taxon>Pseudomonadati</taxon>
        <taxon>Thermodesulfobacteriota</taxon>
        <taxon>Desulfovibrionia</taxon>
        <taxon>Desulfovibrionales</taxon>
        <taxon>Desulfovibrionaceae</taxon>
        <taxon>Humidesulfovibrio</taxon>
    </lineage>
</organism>
<comment type="similarity">
    <text evidence="2">Belongs to the methyltransferase superfamily. L-isoaspartyl/D-aspartyl protein methyltransferase family.</text>
</comment>
<gene>
    <name evidence="12" type="ORF">SAMN04488503_1550</name>
</gene>
<dbReference type="RefSeq" id="WP_218819364.1">
    <property type="nucleotide sequence ID" value="NZ_FZOC01000003.1"/>
</dbReference>